<dbReference type="CDD" id="cd02966">
    <property type="entry name" value="TlpA_like_family"/>
    <property type="match status" value="1"/>
</dbReference>
<comment type="caution">
    <text evidence="7">The sequence shown here is derived from an EMBL/GenBank/DDBJ whole genome shotgun (WGS) entry which is preliminary data.</text>
</comment>
<dbReference type="PROSITE" id="PS00194">
    <property type="entry name" value="THIOREDOXIN_1"/>
    <property type="match status" value="1"/>
</dbReference>
<keyword evidence="8" id="KW-1185">Reference proteome</keyword>
<evidence type="ECO:0000313" key="7">
    <source>
        <dbReference type="EMBL" id="MDX8152621.1"/>
    </source>
</evidence>
<evidence type="ECO:0000313" key="8">
    <source>
        <dbReference type="Proteomes" id="UP001277761"/>
    </source>
</evidence>
<evidence type="ECO:0000256" key="1">
    <source>
        <dbReference type="ARBA" id="ARBA00004196"/>
    </source>
</evidence>
<dbReference type="PANTHER" id="PTHR42852">
    <property type="entry name" value="THIOL:DISULFIDE INTERCHANGE PROTEIN DSBE"/>
    <property type="match status" value="1"/>
</dbReference>
<gene>
    <name evidence="7" type="ORF">SK069_13530</name>
</gene>
<evidence type="ECO:0000256" key="3">
    <source>
        <dbReference type="ARBA" id="ARBA00022968"/>
    </source>
</evidence>
<dbReference type="InterPro" id="IPR017937">
    <property type="entry name" value="Thioredoxin_CS"/>
</dbReference>
<keyword evidence="4" id="KW-1015">Disulfide bond</keyword>
<organism evidence="7 8">
    <name type="scientific">Patulibacter brassicae</name>
    <dbReference type="NCBI Taxonomy" id="1705717"/>
    <lineage>
        <taxon>Bacteria</taxon>
        <taxon>Bacillati</taxon>
        <taxon>Actinomycetota</taxon>
        <taxon>Thermoleophilia</taxon>
        <taxon>Solirubrobacterales</taxon>
        <taxon>Patulibacteraceae</taxon>
        <taxon>Patulibacter</taxon>
    </lineage>
</organism>
<dbReference type="Gene3D" id="3.40.30.10">
    <property type="entry name" value="Glutaredoxin"/>
    <property type="match status" value="1"/>
</dbReference>
<proteinExistence type="predicted"/>
<dbReference type="InterPro" id="IPR050553">
    <property type="entry name" value="Thioredoxin_ResA/DsbE_sf"/>
</dbReference>
<keyword evidence="2" id="KW-0201">Cytochrome c-type biogenesis</keyword>
<dbReference type="RefSeq" id="WP_319954777.1">
    <property type="nucleotide sequence ID" value="NZ_JAXAVX010000007.1"/>
</dbReference>
<dbReference type="Proteomes" id="UP001277761">
    <property type="component" value="Unassembled WGS sequence"/>
</dbReference>
<evidence type="ECO:0000256" key="2">
    <source>
        <dbReference type="ARBA" id="ARBA00022748"/>
    </source>
</evidence>
<dbReference type="PANTHER" id="PTHR42852:SF6">
    <property type="entry name" value="THIOL:DISULFIDE INTERCHANGE PROTEIN DSBE"/>
    <property type="match status" value="1"/>
</dbReference>
<dbReference type="InterPro" id="IPR000866">
    <property type="entry name" value="AhpC/TSA"/>
</dbReference>
<keyword evidence="5" id="KW-0676">Redox-active center</keyword>
<dbReference type="EMBL" id="JAXAVX010000007">
    <property type="protein sequence ID" value="MDX8152621.1"/>
    <property type="molecule type" value="Genomic_DNA"/>
</dbReference>
<dbReference type="SUPFAM" id="SSF52833">
    <property type="entry name" value="Thioredoxin-like"/>
    <property type="match status" value="1"/>
</dbReference>
<name>A0ABU4VL86_9ACTN</name>
<dbReference type="PROSITE" id="PS51352">
    <property type="entry name" value="THIOREDOXIN_2"/>
    <property type="match status" value="1"/>
</dbReference>
<evidence type="ECO:0000256" key="5">
    <source>
        <dbReference type="ARBA" id="ARBA00023284"/>
    </source>
</evidence>
<keyword evidence="3" id="KW-0812">Transmembrane</keyword>
<sequence length="197" mass="21105">MRWSRPLVALAVLAVAVVLVVGLLQSDGGGPDATAVPDRAEVARRLAGAPPALRSLYADGPALLPAGERRARAVLRRLRGHPVVLNLWGAWCGPCRAEFPLLRRAVAEHGARIAFLGVDVRDQPGKARAFLRRQPTAYPHLQDPEGRLAVALGAGAVSTPSTIFLDPDGRIVQVKQGSYRTYEDLVGDLRRYGRAAG</sequence>
<evidence type="ECO:0000259" key="6">
    <source>
        <dbReference type="PROSITE" id="PS51352"/>
    </source>
</evidence>
<dbReference type="InterPro" id="IPR013766">
    <property type="entry name" value="Thioredoxin_domain"/>
</dbReference>
<reference evidence="7 8" key="1">
    <citation type="submission" date="2023-11" db="EMBL/GenBank/DDBJ databases">
        <authorList>
            <person name="Xu M."/>
            <person name="Jiang T."/>
        </authorList>
    </citation>
    <scope>NUCLEOTIDE SEQUENCE [LARGE SCALE GENOMIC DNA]</scope>
    <source>
        <strain evidence="7 8">SD</strain>
    </source>
</reference>
<feature type="domain" description="Thioredoxin" evidence="6">
    <location>
        <begin position="44"/>
        <end position="194"/>
    </location>
</feature>
<accession>A0ABU4VL86</accession>
<dbReference type="Pfam" id="PF00578">
    <property type="entry name" value="AhpC-TSA"/>
    <property type="match status" value="1"/>
</dbReference>
<keyword evidence="3" id="KW-0735">Signal-anchor</keyword>
<evidence type="ECO:0000256" key="4">
    <source>
        <dbReference type="ARBA" id="ARBA00023157"/>
    </source>
</evidence>
<dbReference type="InterPro" id="IPR036249">
    <property type="entry name" value="Thioredoxin-like_sf"/>
</dbReference>
<protein>
    <submittedName>
        <fullName evidence="7">TlpA disulfide reductase family protein</fullName>
    </submittedName>
</protein>
<comment type="subcellular location">
    <subcellularLocation>
        <location evidence="1">Cell envelope</location>
    </subcellularLocation>
</comment>